<keyword evidence="8" id="KW-0378">Hydrolase</keyword>
<sequence length="1130" mass="129506">MRAPYPPGYKLRHKPHPASIRARGGMPRDKRLKSRRSKKRRDERRDFSPTQSHHSRSRSRHRARSSSSHRARSGSLYRARSKSLLRVRSKSPRRARSRSASRVVSRTPRVSRTRRDSSKQSFNFNITGDHSHSRNAEREHLIELDDGQPNRNHMNASLFEKMLDIMKDYKKNSDNSDRFPALNVIPDFDPMTREQTVDTWIQKVEECAQIYNWNDKQTIHYALPKLCGVAKTWYQGLPSVFFSWREWKEKLLNSFPSRENYAKLLTEMLSKKSKFGESLELYYYSKLNLLNRCSIFGKNAVDCIIYGIEDRGIRLSIQAAQFNEPEQLLKYFKTIRVGQNKELDVNKNKEKRYVASNISSSSDTGKTSKPDHKVTCYNCNETGHTFYRCPKPTIKCKNCRWRGHTAENCPKNISQTSKHIDKPGTSVKTVMEVNIPENSNAKYRVPVKVNSNVLLAHIDLGSDCTLIRLSDAEKLCVKWQAVDSPVLKGLGNTPYRPLGVTYVTIDIQGVVEENVKALIVDDYMISHPILIGHTYTERPTIEIIKTPSDLIIKRSNFQIENVKIPLVVSEKVVLKRDGLSIICAKSEKDISGSIYVHGDIRGPPGKEYFLLPGQFEIINGITKLLAQCLSDNTVEIGHGTLITRARSITNNCNDMASVLNINLEDESITLNCGLVDPEQKNKLADLLDKYKGCFSSNLHNLGFTTAAEMVIHLKDSSPIVYRPYRLSFADRQLVRNMIQEMLDCGIVRESASPYASPIVLIQKKSGEKRLCVDYRALNNKTIKEHYPLPRIEDQLDLLSGSKLFITLDLASGYYQIPIEEGSRDKTAFVTPDGQFEYTRMPFGLVNAPSVFQRAMNKILNKARVKYALVYMDDILIPAKTFDEGLLRLEEVLALLKEGGLTLKLSKCRFFFDKIEYLGFEISADGVRPGSLKTDAVSKFPTPLNQHDVRRFIGLASFFRRFIKDFAILARPLTTLLKKDVKWQWSYEEQKSFETLKTKLVQRPVLALYNPEAETQLHTDASKLGIAGILLQRNSNCILQPIAYYSRQTNPDEQKLHSFELETLAVVASLNKFRVYLLGIKFKIFTDCNALRTTLTKRDLIPRIARWWIQFQEFDCTIEHKPGEKWRMSMH</sequence>
<evidence type="ECO:0000256" key="4">
    <source>
        <dbReference type="ARBA" id="ARBA00022695"/>
    </source>
</evidence>
<evidence type="ECO:0000256" key="3">
    <source>
        <dbReference type="ARBA" id="ARBA00022679"/>
    </source>
</evidence>
<evidence type="ECO:0000256" key="1">
    <source>
        <dbReference type="ARBA" id="ARBA00012493"/>
    </source>
</evidence>
<keyword evidence="11" id="KW-0511">Multifunctional enzyme</keyword>
<evidence type="ECO:0000256" key="8">
    <source>
        <dbReference type="ARBA" id="ARBA00022801"/>
    </source>
</evidence>
<evidence type="ECO:0000256" key="11">
    <source>
        <dbReference type="ARBA" id="ARBA00023268"/>
    </source>
</evidence>
<dbReference type="FunFam" id="3.30.70.270:FF:000020">
    <property type="entry name" value="Transposon Tf2-6 polyprotein-like Protein"/>
    <property type="match status" value="1"/>
</dbReference>
<dbReference type="InterPro" id="IPR036875">
    <property type="entry name" value="Znf_CCHC_sf"/>
</dbReference>
<dbReference type="Gene3D" id="2.40.70.10">
    <property type="entry name" value="Acid Proteases"/>
    <property type="match status" value="1"/>
</dbReference>
<evidence type="ECO:0000259" key="14">
    <source>
        <dbReference type="PROSITE" id="PS50158"/>
    </source>
</evidence>
<dbReference type="PANTHER" id="PTHR37984:SF5">
    <property type="entry name" value="PROTEIN NYNRIN-LIKE"/>
    <property type="match status" value="1"/>
</dbReference>
<evidence type="ECO:0000313" key="17">
    <source>
        <dbReference type="Proteomes" id="UP001314205"/>
    </source>
</evidence>
<evidence type="ECO:0000256" key="7">
    <source>
        <dbReference type="ARBA" id="ARBA00022759"/>
    </source>
</evidence>
<dbReference type="InterPro" id="IPR041577">
    <property type="entry name" value="RT_RNaseH_2"/>
</dbReference>
<dbReference type="InterPro" id="IPR001878">
    <property type="entry name" value="Znf_CCHC"/>
</dbReference>
<dbReference type="PANTHER" id="PTHR37984">
    <property type="entry name" value="PROTEIN CBG26694"/>
    <property type="match status" value="1"/>
</dbReference>
<dbReference type="InterPro" id="IPR043128">
    <property type="entry name" value="Rev_trsase/Diguanyl_cyclase"/>
</dbReference>
<dbReference type="SUPFAM" id="SSF57756">
    <property type="entry name" value="Retrovirus zinc finger-like domains"/>
    <property type="match status" value="1"/>
</dbReference>
<keyword evidence="12" id="KW-0862">Zinc</keyword>
<feature type="compositionally biased region" description="Polar residues" evidence="13">
    <location>
        <begin position="119"/>
        <end position="128"/>
    </location>
</feature>
<feature type="compositionally biased region" description="Basic residues" evidence="13">
    <location>
        <begin position="79"/>
        <end position="99"/>
    </location>
</feature>
<feature type="compositionally biased region" description="Basic residues" evidence="13">
    <location>
        <begin position="30"/>
        <end position="42"/>
    </location>
</feature>
<keyword evidence="10" id="KW-0238">DNA-binding</keyword>
<evidence type="ECO:0000256" key="6">
    <source>
        <dbReference type="ARBA" id="ARBA00022750"/>
    </source>
</evidence>
<dbReference type="Gene3D" id="3.30.70.270">
    <property type="match status" value="2"/>
</dbReference>
<dbReference type="PROSITE" id="PS50158">
    <property type="entry name" value="ZF_CCHC"/>
    <property type="match status" value="1"/>
</dbReference>
<evidence type="ECO:0000256" key="9">
    <source>
        <dbReference type="ARBA" id="ARBA00022918"/>
    </source>
</evidence>
<gene>
    <name evidence="16" type="ORF">PARMNEM_LOCUS14746</name>
</gene>
<dbReference type="SMART" id="SM00343">
    <property type="entry name" value="ZnF_C2HC"/>
    <property type="match status" value="2"/>
</dbReference>
<organism evidence="16 17">
    <name type="scientific">Parnassius mnemosyne</name>
    <name type="common">clouded apollo</name>
    <dbReference type="NCBI Taxonomy" id="213953"/>
    <lineage>
        <taxon>Eukaryota</taxon>
        <taxon>Metazoa</taxon>
        <taxon>Ecdysozoa</taxon>
        <taxon>Arthropoda</taxon>
        <taxon>Hexapoda</taxon>
        <taxon>Insecta</taxon>
        <taxon>Pterygota</taxon>
        <taxon>Neoptera</taxon>
        <taxon>Endopterygota</taxon>
        <taxon>Lepidoptera</taxon>
        <taxon>Glossata</taxon>
        <taxon>Ditrysia</taxon>
        <taxon>Papilionoidea</taxon>
        <taxon>Papilionidae</taxon>
        <taxon>Parnassiinae</taxon>
        <taxon>Parnassini</taxon>
        <taxon>Parnassius</taxon>
        <taxon>Driopa</taxon>
    </lineage>
</organism>
<dbReference type="SUPFAM" id="SSF56672">
    <property type="entry name" value="DNA/RNA polymerases"/>
    <property type="match status" value="1"/>
</dbReference>
<dbReference type="InterPro" id="IPR021109">
    <property type="entry name" value="Peptidase_aspartic_dom_sf"/>
</dbReference>
<feature type="domain" description="Reverse transcriptase" evidence="15">
    <location>
        <begin position="742"/>
        <end position="921"/>
    </location>
</feature>
<evidence type="ECO:0000313" key="16">
    <source>
        <dbReference type="EMBL" id="CAK1595240.1"/>
    </source>
</evidence>
<evidence type="ECO:0000256" key="12">
    <source>
        <dbReference type="PROSITE-ProRule" id="PRU00047"/>
    </source>
</evidence>
<keyword evidence="6" id="KW-0064">Aspartyl protease</keyword>
<dbReference type="InterPro" id="IPR043502">
    <property type="entry name" value="DNA/RNA_pol_sf"/>
</dbReference>
<dbReference type="CDD" id="cd00303">
    <property type="entry name" value="retropepsin_like"/>
    <property type="match status" value="1"/>
</dbReference>
<dbReference type="GO" id="GO:0008270">
    <property type="term" value="F:zinc ion binding"/>
    <property type="evidence" value="ECO:0007669"/>
    <property type="project" value="UniProtKB-KW"/>
</dbReference>
<dbReference type="InterPro" id="IPR000477">
    <property type="entry name" value="RT_dom"/>
</dbReference>
<evidence type="ECO:0000256" key="5">
    <source>
        <dbReference type="ARBA" id="ARBA00022722"/>
    </source>
</evidence>
<dbReference type="Proteomes" id="UP001314205">
    <property type="component" value="Unassembled WGS sequence"/>
</dbReference>
<dbReference type="GO" id="GO:0004190">
    <property type="term" value="F:aspartic-type endopeptidase activity"/>
    <property type="evidence" value="ECO:0007669"/>
    <property type="project" value="UniProtKB-KW"/>
</dbReference>
<dbReference type="FunFam" id="3.10.10.10:FF:000007">
    <property type="entry name" value="Retrovirus-related Pol polyprotein from transposon 17.6-like Protein"/>
    <property type="match status" value="1"/>
</dbReference>
<evidence type="ECO:0000259" key="15">
    <source>
        <dbReference type="PROSITE" id="PS50878"/>
    </source>
</evidence>
<evidence type="ECO:0000256" key="2">
    <source>
        <dbReference type="ARBA" id="ARBA00022670"/>
    </source>
</evidence>
<dbReference type="GO" id="GO:0006508">
    <property type="term" value="P:proteolysis"/>
    <property type="evidence" value="ECO:0007669"/>
    <property type="project" value="UniProtKB-KW"/>
</dbReference>
<evidence type="ECO:0000256" key="13">
    <source>
        <dbReference type="SAM" id="MobiDB-lite"/>
    </source>
</evidence>
<comment type="caution">
    <text evidence="16">The sequence shown here is derived from an EMBL/GenBank/DDBJ whole genome shotgun (WGS) entry which is preliminary data.</text>
</comment>
<feature type="region of interest" description="Disordered" evidence="13">
    <location>
        <begin position="1"/>
        <end position="135"/>
    </location>
</feature>
<feature type="domain" description="CCHC-type" evidence="14">
    <location>
        <begin position="376"/>
        <end position="391"/>
    </location>
</feature>
<dbReference type="Gene3D" id="4.10.60.10">
    <property type="entry name" value="Zinc finger, CCHC-type"/>
    <property type="match status" value="1"/>
</dbReference>
<dbReference type="GO" id="GO:0003677">
    <property type="term" value="F:DNA binding"/>
    <property type="evidence" value="ECO:0007669"/>
    <property type="project" value="UniProtKB-KW"/>
</dbReference>
<accession>A0AAV1LK81</accession>
<dbReference type="AlphaFoldDB" id="A0AAV1LK81"/>
<keyword evidence="3" id="KW-0808">Transferase</keyword>
<dbReference type="Gene3D" id="3.10.10.10">
    <property type="entry name" value="HIV Type 1 Reverse Transcriptase, subunit A, domain 1"/>
    <property type="match status" value="1"/>
</dbReference>
<dbReference type="Pfam" id="PF13650">
    <property type="entry name" value="Asp_protease_2"/>
    <property type="match status" value="1"/>
</dbReference>
<keyword evidence="7" id="KW-0255">Endonuclease</keyword>
<keyword evidence="5" id="KW-0540">Nuclease</keyword>
<evidence type="ECO:0000256" key="10">
    <source>
        <dbReference type="ARBA" id="ARBA00023125"/>
    </source>
</evidence>
<dbReference type="GO" id="GO:0003964">
    <property type="term" value="F:RNA-directed DNA polymerase activity"/>
    <property type="evidence" value="ECO:0007669"/>
    <property type="project" value="UniProtKB-KW"/>
</dbReference>
<keyword evidence="12" id="KW-0479">Metal-binding</keyword>
<keyword evidence="4" id="KW-0548">Nucleotidyltransferase</keyword>
<name>A0AAV1LK81_9NEOP</name>
<proteinExistence type="predicted"/>
<keyword evidence="2" id="KW-0645">Protease</keyword>
<keyword evidence="17" id="KW-1185">Reference proteome</keyword>
<dbReference type="Pfam" id="PF00078">
    <property type="entry name" value="RVT_1"/>
    <property type="match status" value="1"/>
</dbReference>
<dbReference type="Pfam" id="PF00098">
    <property type="entry name" value="zf-CCHC"/>
    <property type="match status" value="1"/>
</dbReference>
<dbReference type="Pfam" id="PF17919">
    <property type="entry name" value="RT_RNaseH_2"/>
    <property type="match status" value="1"/>
</dbReference>
<dbReference type="EC" id="2.7.7.49" evidence="1"/>
<keyword evidence="12" id="KW-0863">Zinc-finger</keyword>
<reference evidence="16 17" key="1">
    <citation type="submission" date="2023-11" db="EMBL/GenBank/DDBJ databases">
        <authorList>
            <person name="Hedman E."/>
            <person name="Englund M."/>
            <person name="Stromberg M."/>
            <person name="Nyberg Akerstrom W."/>
            <person name="Nylinder S."/>
            <person name="Jareborg N."/>
            <person name="Kallberg Y."/>
            <person name="Kronander E."/>
        </authorList>
    </citation>
    <scope>NUCLEOTIDE SEQUENCE [LARGE SCALE GENOMIC DNA]</scope>
</reference>
<protein>
    <recommendedName>
        <fullName evidence="1">RNA-directed DNA polymerase</fullName>
        <ecNumber evidence="1">2.7.7.49</ecNumber>
    </recommendedName>
</protein>
<dbReference type="InterPro" id="IPR050951">
    <property type="entry name" value="Retrovirus_Pol_polyprotein"/>
</dbReference>
<dbReference type="PROSITE" id="PS50878">
    <property type="entry name" value="RT_POL"/>
    <property type="match status" value="1"/>
</dbReference>
<dbReference type="EMBL" id="CAVLGL010000091">
    <property type="protein sequence ID" value="CAK1595240.1"/>
    <property type="molecule type" value="Genomic_DNA"/>
</dbReference>
<dbReference type="CDD" id="cd01647">
    <property type="entry name" value="RT_LTR"/>
    <property type="match status" value="1"/>
</dbReference>
<feature type="compositionally biased region" description="Basic residues" evidence="13">
    <location>
        <begin position="53"/>
        <end position="72"/>
    </location>
</feature>
<dbReference type="CDD" id="cd09274">
    <property type="entry name" value="RNase_HI_RT_Ty3"/>
    <property type="match status" value="1"/>
</dbReference>
<keyword evidence="9" id="KW-0695">RNA-directed DNA polymerase</keyword>
<feature type="compositionally biased region" description="Low complexity" evidence="13">
    <location>
        <begin position="100"/>
        <end position="110"/>
    </location>
</feature>
<dbReference type="GO" id="GO:0004519">
    <property type="term" value="F:endonuclease activity"/>
    <property type="evidence" value="ECO:0007669"/>
    <property type="project" value="UniProtKB-KW"/>
</dbReference>